<organism evidence="2 3">
    <name type="scientific">Lasiosphaeria hispida</name>
    <dbReference type="NCBI Taxonomy" id="260671"/>
    <lineage>
        <taxon>Eukaryota</taxon>
        <taxon>Fungi</taxon>
        <taxon>Dikarya</taxon>
        <taxon>Ascomycota</taxon>
        <taxon>Pezizomycotina</taxon>
        <taxon>Sordariomycetes</taxon>
        <taxon>Sordariomycetidae</taxon>
        <taxon>Sordariales</taxon>
        <taxon>Lasiosphaeriaceae</taxon>
        <taxon>Lasiosphaeria</taxon>
    </lineage>
</organism>
<dbReference type="AlphaFoldDB" id="A0AAJ0HFF0"/>
<gene>
    <name evidence="2" type="ORF">B0T25DRAFT_610490</name>
</gene>
<evidence type="ECO:0000313" key="2">
    <source>
        <dbReference type="EMBL" id="KAK3349606.1"/>
    </source>
</evidence>
<evidence type="ECO:0000313" key="3">
    <source>
        <dbReference type="Proteomes" id="UP001275084"/>
    </source>
</evidence>
<accession>A0AAJ0HFF0</accession>
<name>A0AAJ0HFF0_9PEZI</name>
<feature type="compositionally biased region" description="Low complexity" evidence="1">
    <location>
        <begin position="85"/>
        <end position="98"/>
    </location>
</feature>
<protein>
    <submittedName>
        <fullName evidence="2">Uncharacterized protein</fullName>
    </submittedName>
</protein>
<dbReference type="EMBL" id="JAUIQD010000005">
    <property type="protein sequence ID" value="KAK3349606.1"/>
    <property type="molecule type" value="Genomic_DNA"/>
</dbReference>
<dbReference type="Proteomes" id="UP001275084">
    <property type="component" value="Unassembled WGS sequence"/>
</dbReference>
<proteinExistence type="predicted"/>
<reference evidence="2" key="2">
    <citation type="submission" date="2023-06" db="EMBL/GenBank/DDBJ databases">
        <authorList>
            <consortium name="Lawrence Berkeley National Laboratory"/>
            <person name="Haridas S."/>
            <person name="Hensen N."/>
            <person name="Bonometti L."/>
            <person name="Westerberg I."/>
            <person name="Brannstrom I.O."/>
            <person name="Guillou S."/>
            <person name="Cros-Aarteil S."/>
            <person name="Calhoun S."/>
            <person name="Kuo A."/>
            <person name="Mondo S."/>
            <person name="Pangilinan J."/>
            <person name="Riley R."/>
            <person name="Labutti K."/>
            <person name="Andreopoulos B."/>
            <person name="Lipzen A."/>
            <person name="Chen C."/>
            <person name="Yanf M."/>
            <person name="Daum C."/>
            <person name="Ng V."/>
            <person name="Clum A."/>
            <person name="Steindorff A."/>
            <person name="Ohm R."/>
            <person name="Martin F."/>
            <person name="Silar P."/>
            <person name="Natvig D."/>
            <person name="Lalanne C."/>
            <person name="Gautier V."/>
            <person name="Ament-Velasquez S.L."/>
            <person name="Kruys A."/>
            <person name="Hutchinson M.I."/>
            <person name="Powell A.J."/>
            <person name="Barry K."/>
            <person name="Miller A.N."/>
            <person name="Grigoriev I.V."/>
            <person name="Debuchy R."/>
            <person name="Gladieux P."/>
            <person name="Thoren M.H."/>
            <person name="Johannesson H."/>
        </authorList>
    </citation>
    <scope>NUCLEOTIDE SEQUENCE</scope>
    <source>
        <strain evidence="2">CBS 955.72</strain>
    </source>
</reference>
<reference evidence="2" key="1">
    <citation type="journal article" date="2023" name="Mol. Phylogenet. Evol.">
        <title>Genome-scale phylogeny and comparative genomics of the fungal order Sordariales.</title>
        <authorList>
            <person name="Hensen N."/>
            <person name="Bonometti L."/>
            <person name="Westerberg I."/>
            <person name="Brannstrom I.O."/>
            <person name="Guillou S."/>
            <person name="Cros-Aarteil S."/>
            <person name="Calhoun S."/>
            <person name="Haridas S."/>
            <person name="Kuo A."/>
            <person name="Mondo S."/>
            <person name="Pangilinan J."/>
            <person name="Riley R."/>
            <person name="LaButti K."/>
            <person name="Andreopoulos B."/>
            <person name="Lipzen A."/>
            <person name="Chen C."/>
            <person name="Yan M."/>
            <person name="Daum C."/>
            <person name="Ng V."/>
            <person name="Clum A."/>
            <person name="Steindorff A."/>
            <person name="Ohm R.A."/>
            <person name="Martin F."/>
            <person name="Silar P."/>
            <person name="Natvig D.O."/>
            <person name="Lalanne C."/>
            <person name="Gautier V."/>
            <person name="Ament-Velasquez S.L."/>
            <person name="Kruys A."/>
            <person name="Hutchinson M.I."/>
            <person name="Powell A.J."/>
            <person name="Barry K."/>
            <person name="Miller A.N."/>
            <person name="Grigoriev I.V."/>
            <person name="Debuchy R."/>
            <person name="Gladieux P."/>
            <person name="Hiltunen Thoren M."/>
            <person name="Johannesson H."/>
        </authorList>
    </citation>
    <scope>NUCLEOTIDE SEQUENCE</scope>
    <source>
        <strain evidence="2">CBS 955.72</strain>
    </source>
</reference>
<feature type="compositionally biased region" description="Low complexity" evidence="1">
    <location>
        <begin position="120"/>
        <end position="131"/>
    </location>
</feature>
<evidence type="ECO:0000256" key="1">
    <source>
        <dbReference type="SAM" id="MobiDB-lite"/>
    </source>
</evidence>
<keyword evidence="3" id="KW-1185">Reference proteome</keyword>
<feature type="region of interest" description="Disordered" evidence="1">
    <location>
        <begin position="85"/>
        <end position="104"/>
    </location>
</feature>
<sequence>MDRNKPQGLIQQQLNAKLDEAIESWCGINQGPQTTFCQRQESKPPRLTDSAVGTHARYHQQWNKRTQEPTINPSQLIPAALFTQPPRRAPTSATTTTRAPPPWWMSPDEEYGLLQPAEQSRLESAALSARSNRPSLPVPDPPFRPGPVFDRKGYRPAPQPSQGFFGQELSAPEAQRVVPKVPFRYKAVQQELRDEGLDPEEFVDADFDAQFWEKRPPRGDIWAARFLDSPRYGRKDPEPLAPPEVVGRRDLSFAARMEAARRG</sequence>
<comment type="caution">
    <text evidence="2">The sequence shown here is derived from an EMBL/GenBank/DDBJ whole genome shotgun (WGS) entry which is preliminary data.</text>
</comment>
<feature type="region of interest" description="Disordered" evidence="1">
    <location>
        <begin position="36"/>
        <end position="72"/>
    </location>
</feature>
<feature type="region of interest" description="Disordered" evidence="1">
    <location>
        <begin position="120"/>
        <end position="165"/>
    </location>
</feature>
<feature type="compositionally biased region" description="Polar residues" evidence="1">
    <location>
        <begin position="60"/>
        <end position="72"/>
    </location>
</feature>
<feature type="compositionally biased region" description="Pro residues" evidence="1">
    <location>
        <begin position="136"/>
        <end position="145"/>
    </location>
</feature>